<name>A0ACB9ZZA0_CATRO</name>
<gene>
    <name evidence="1" type="ORF">M9H77_31139</name>
</gene>
<evidence type="ECO:0000313" key="1">
    <source>
        <dbReference type="EMBL" id="KAI5653952.1"/>
    </source>
</evidence>
<protein>
    <submittedName>
        <fullName evidence="1">Uncharacterized protein</fullName>
    </submittedName>
</protein>
<sequence>MDEKFGPTTRTQKKEIKILEANEANGMDQSREQIGGRLLPAKLLEDGTLPRLLGLPYRRQWGSTEKRLMRPLRVLEFLFCDSINLRSPSLCSWGFEGLLSSRLARQFHSVVRDVKEFKKGKSSAIIEQRVGDHLGGFNSPHHQRPFDNVSTYEYHGMPVHKSHPFHEDRYQERRQVKGGRRGGLGGRGYYRPQ</sequence>
<dbReference type="Proteomes" id="UP001060085">
    <property type="component" value="Linkage Group LG07"/>
</dbReference>
<reference evidence="2" key="1">
    <citation type="journal article" date="2023" name="Nat. Plants">
        <title>Single-cell RNA sequencing provides a high-resolution roadmap for understanding the multicellular compartmentation of specialized metabolism.</title>
        <authorList>
            <person name="Sun S."/>
            <person name="Shen X."/>
            <person name="Li Y."/>
            <person name="Li Y."/>
            <person name="Wang S."/>
            <person name="Li R."/>
            <person name="Zhang H."/>
            <person name="Shen G."/>
            <person name="Guo B."/>
            <person name="Wei J."/>
            <person name="Xu J."/>
            <person name="St-Pierre B."/>
            <person name="Chen S."/>
            <person name="Sun C."/>
        </authorList>
    </citation>
    <scope>NUCLEOTIDE SEQUENCE [LARGE SCALE GENOMIC DNA]</scope>
</reference>
<proteinExistence type="predicted"/>
<keyword evidence="2" id="KW-1185">Reference proteome</keyword>
<organism evidence="1 2">
    <name type="scientific">Catharanthus roseus</name>
    <name type="common">Madagascar periwinkle</name>
    <name type="synonym">Vinca rosea</name>
    <dbReference type="NCBI Taxonomy" id="4058"/>
    <lineage>
        <taxon>Eukaryota</taxon>
        <taxon>Viridiplantae</taxon>
        <taxon>Streptophyta</taxon>
        <taxon>Embryophyta</taxon>
        <taxon>Tracheophyta</taxon>
        <taxon>Spermatophyta</taxon>
        <taxon>Magnoliopsida</taxon>
        <taxon>eudicotyledons</taxon>
        <taxon>Gunneridae</taxon>
        <taxon>Pentapetalae</taxon>
        <taxon>asterids</taxon>
        <taxon>lamiids</taxon>
        <taxon>Gentianales</taxon>
        <taxon>Apocynaceae</taxon>
        <taxon>Rauvolfioideae</taxon>
        <taxon>Vinceae</taxon>
        <taxon>Catharanthinae</taxon>
        <taxon>Catharanthus</taxon>
    </lineage>
</organism>
<accession>A0ACB9ZZA0</accession>
<evidence type="ECO:0000313" key="2">
    <source>
        <dbReference type="Proteomes" id="UP001060085"/>
    </source>
</evidence>
<comment type="caution">
    <text evidence="1">The sequence shown here is derived from an EMBL/GenBank/DDBJ whole genome shotgun (WGS) entry which is preliminary data.</text>
</comment>
<dbReference type="EMBL" id="CM044707">
    <property type="protein sequence ID" value="KAI5653952.1"/>
    <property type="molecule type" value="Genomic_DNA"/>
</dbReference>